<proteinExistence type="predicted"/>
<protein>
    <submittedName>
        <fullName evidence="1">Uncharacterized protein</fullName>
    </submittedName>
</protein>
<sequence>MVDVTNQENATKCCSKCGILKPLDRIVRNRNICKDCCNVKRKENYKALVLSGDVNKTCNNCNESKPQTSFSKRRNFCTDCSNEMRRNKYKTNEELRLKCIKSATEFKQQRAEERRKKKLDEIGIGNKKCSCCSVIKSKDNFRHNRLKCKICERDEPFEKFKRRVRGRIWYAIDKEWPTIKYLGCSSNEYLQWILHNDQNYTLENRGKVWHIDHVIPISTFDLNDKYQQLIAFNWRNTMPLAAKENLSKNNKILLPQIEQHYNHLLQYHKENNIEMPQEFIDLFAKHLVDGKPLKPSLPLTIGNVREELG</sequence>
<name>A0A6C0ESX9_9ZZZZ</name>
<accession>A0A6C0ESX9</accession>
<reference evidence="1" key="1">
    <citation type="journal article" date="2020" name="Nature">
        <title>Giant virus diversity and host interactions through global metagenomics.</title>
        <authorList>
            <person name="Schulz F."/>
            <person name="Roux S."/>
            <person name="Paez-Espino D."/>
            <person name="Jungbluth S."/>
            <person name="Walsh D.A."/>
            <person name="Denef V.J."/>
            <person name="McMahon K.D."/>
            <person name="Konstantinidis K.T."/>
            <person name="Eloe-Fadrosh E.A."/>
            <person name="Kyrpides N.C."/>
            <person name="Woyke T."/>
        </authorList>
    </citation>
    <scope>NUCLEOTIDE SEQUENCE</scope>
    <source>
        <strain evidence="1">GVMAG-M-3300009155-48</strain>
    </source>
</reference>
<evidence type="ECO:0000313" key="1">
    <source>
        <dbReference type="EMBL" id="QHT31791.1"/>
    </source>
</evidence>
<dbReference type="EMBL" id="MN738925">
    <property type="protein sequence ID" value="QHT31791.1"/>
    <property type="molecule type" value="Genomic_DNA"/>
</dbReference>
<organism evidence="1">
    <name type="scientific">viral metagenome</name>
    <dbReference type="NCBI Taxonomy" id="1070528"/>
    <lineage>
        <taxon>unclassified sequences</taxon>
        <taxon>metagenomes</taxon>
        <taxon>organismal metagenomes</taxon>
    </lineage>
</organism>
<dbReference type="AlphaFoldDB" id="A0A6C0ESX9"/>